<comment type="caution">
    <text evidence="1">The sequence shown here is derived from an EMBL/GenBank/DDBJ whole genome shotgun (WGS) entry which is preliminary data.</text>
</comment>
<evidence type="ECO:0000313" key="1">
    <source>
        <dbReference type="EMBL" id="KAI7988182.1"/>
    </source>
</evidence>
<sequence>MNHLFGLMTILSLIYSSAMAEPPCGTVLNDLTPCLPYLMAIISSPSEDCCNGAKDIGNLSQSNNDLTDICDCIVSAVNAIGGIHASLVPPLPRICGLQFNLPPLSNCSKSLSNNFHSIFSFQSC</sequence>
<gene>
    <name evidence="1" type="ORF">LOK49_LG13G01018</name>
</gene>
<reference evidence="1 2" key="1">
    <citation type="journal article" date="2022" name="Plant J.">
        <title>Chromosome-level genome of Camellia lanceoleosa provides a valuable resource for understanding genome evolution and self-incompatibility.</title>
        <authorList>
            <person name="Gong W."/>
            <person name="Xiao S."/>
            <person name="Wang L."/>
            <person name="Liao Z."/>
            <person name="Chang Y."/>
            <person name="Mo W."/>
            <person name="Hu G."/>
            <person name="Li W."/>
            <person name="Zhao G."/>
            <person name="Zhu H."/>
            <person name="Hu X."/>
            <person name="Ji K."/>
            <person name="Xiang X."/>
            <person name="Song Q."/>
            <person name="Yuan D."/>
            <person name="Jin S."/>
            <person name="Zhang L."/>
        </authorList>
    </citation>
    <scope>NUCLEOTIDE SEQUENCE [LARGE SCALE GENOMIC DNA]</scope>
    <source>
        <strain evidence="1">SQ_2022a</strain>
    </source>
</reference>
<proteinExistence type="predicted"/>
<evidence type="ECO:0000313" key="2">
    <source>
        <dbReference type="Proteomes" id="UP001060215"/>
    </source>
</evidence>
<accession>A0ACC0FHE9</accession>
<name>A0ACC0FHE9_9ERIC</name>
<organism evidence="1 2">
    <name type="scientific">Camellia lanceoleosa</name>
    <dbReference type="NCBI Taxonomy" id="1840588"/>
    <lineage>
        <taxon>Eukaryota</taxon>
        <taxon>Viridiplantae</taxon>
        <taxon>Streptophyta</taxon>
        <taxon>Embryophyta</taxon>
        <taxon>Tracheophyta</taxon>
        <taxon>Spermatophyta</taxon>
        <taxon>Magnoliopsida</taxon>
        <taxon>eudicotyledons</taxon>
        <taxon>Gunneridae</taxon>
        <taxon>Pentapetalae</taxon>
        <taxon>asterids</taxon>
        <taxon>Ericales</taxon>
        <taxon>Theaceae</taxon>
        <taxon>Camellia</taxon>
    </lineage>
</organism>
<keyword evidence="2" id="KW-1185">Reference proteome</keyword>
<protein>
    <submittedName>
        <fullName evidence="1">Uncharacterized protein</fullName>
    </submittedName>
</protein>
<dbReference type="EMBL" id="CM045771">
    <property type="protein sequence ID" value="KAI7988182.1"/>
    <property type="molecule type" value="Genomic_DNA"/>
</dbReference>
<dbReference type="Proteomes" id="UP001060215">
    <property type="component" value="Chromosome 14"/>
</dbReference>